<organism evidence="3">
    <name type="scientific">Sesamum latifolium</name>
    <dbReference type="NCBI Taxonomy" id="2727402"/>
    <lineage>
        <taxon>Eukaryota</taxon>
        <taxon>Viridiplantae</taxon>
        <taxon>Streptophyta</taxon>
        <taxon>Embryophyta</taxon>
        <taxon>Tracheophyta</taxon>
        <taxon>Spermatophyta</taxon>
        <taxon>Magnoliopsida</taxon>
        <taxon>eudicotyledons</taxon>
        <taxon>Gunneridae</taxon>
        <taxon>Pentapetalae</taxon>
        <taxon>asterids</taxon>
        <taxon>lamiids</taxon>
        <taxon>Lamiales</taxon>
        <taxon>Pedaliaceae</taxon>
        <taxon>Sesamum</taxon>
    </lineage>
</organism>
<feature type="non-terminal residue" evidence="3">
    <location>
        <position position="1"/>
    </location>
</feature>
<reference evidence="3" key="2">
    <citation type="journal article" date="2024" name="Plant">
        <title>Genomic evolution and insights into agronomic trait innovations of Sesamum species.</title>
        <authorList>
            <person name="Miao H."/>
            <person name="Wang L."/>
            <person name="Qu L."/>
            <person name="Liu H."/>
            <person name="Sun Y."/>
            <person name="Le M."/>
            <person name="Wang Q."/>
            <person name="Wei S."/>
            <person name="Zheng Y."/>
            <person name="Lin W."/>
            <person name="Duan Y."/>
            <person name="Cao H."/>
            <person name="Xiong S."/>
            <person name="Wang X."/>
            <person name="Wei L."/>
            <person name="Li C."/>
            <person name="Ma Q."/>
            <person name="Ju M."/>
            <person name="Zhao R."/>
            <person name="Li G."/>
            <person name="Mu C."/>
            <person name="Tian Q."/>
            <person name="Mei H."/>
            <person name="Zhang T."/>
            <person name="Gao T."/>
            <person name="Zhang H."/>
        </authorList>
    </citation>
    <scope>NUCLEOTIDE SEQUENCE</scope>
    <source>
        <strain evidence="3">KEN1</strain>
    </source>
</reference>
<dbReference type="EMBL" id="JACGWN010000008">
    <property type="protein sequence ID" value="KAL0437867.1"/>
    <property type="molecule type" value="Genomic_DNA"/>
</dbReference>
<proteinExistence type="predicted"/>
<dbReference type="InterPro" id="IPR001611">
    <property type="entry name" value="Leu-rich_rpt"/>
</dbReference>
<keyword evidence="1" id="KW-0433">Leucine-rich repeat</keyword>
<accession>A0AAW2WC94</accession>
<gene>
    <name evidence="3" type="ORF">Slati_2269700</name>
</gene>
<protein>
    <submittedName>
        <fullName evidence="3">Uncharacterized protein</fullName>
    </submittedName>
</protein>
<dbReference type="AlphaFoldDB" id="A0AAW2WC94"/>
<reference evidence="3" key="1">
    <citation type="submission" date="2020-06" db="EMBL/GenBank/DDBJ databases">
        <authorList>
            <person name="Li T."/>
            <person name="Hu X."/>
            <person name="Zhang T."/>
            <person name="Song X."/>
            <person name="Zhang H."/>
            <person name="Dai N."/>
            <person name="Sheng W."/>
            <person name="Hou X."/>
            <person name="Wei L."/>
        </authorList>
    </citation>
    <scope>NUCLEOTIDE SEQUENCE</scope>
    <source>
        <strain evidence="3">KEN1</strain>
        <tissue evidence="3">Leaf</tissue>
    </source>
</reference>
<dbReference type="InterPro" id="IPR052592">
    <property type="entry name" value="LRR-RLK"/>
</dbReference>
<dbReference type="Gene3D" id="3.80.10.10">
    <property type="entry name" value="Ribonuclease Inhibitor"/>
    <property type="match status" value="1"/>
</dbReference>
<evidence type="ECO:0000256" key="1">
    <source>
        <dbReference type="ARBA" id="ARBA00022614"/>
    </source>
</evidence>
<comment type="caution">
    <text evidence="3">The sequence shown here is derived from an EMBL/GenBank/DDBJ whole genome shotgun (WGS) entry which is preliminary data.</text>
</comment>
<dbReference type="InterPro" id="IPR032675">
    <property type="entry name" value="LRR_dom_sf"/>
</dbReference>
<dbReference type="Pfam" id="PF00560">
    <property type="entry name" value="LRR_1"/>
    <property type="match status" value="2"/>
</dbReference>
<evidence type="ECO:0000313" key="3">
    <source>
        <dbReference type="EMBL" id="KAL0437867.1"/>
    </source>
</evidence>
<dbReference type="PANTHER" id="PTHR48054">
    <property type="entry name" value="RECEPTOR KINASE-LIKE PROTEIN XA21"/>
    <property type="match status" value="1"/>
</dbReference>
<dbReference type="SUPFAM" id="SSF52058">
    <property type="entry name" value="L domain-like"/>
    <property type="match status" value="1"/>
</dbReference>
<sequence>ALKNNRINGTLTIGSSHSNQLQLIDLQNNSIEGFTLQADYSVQIIVSVAFLSSLIHRTRRQLKTARLFPALQIEFPAQAEMCISLHGDTLFPGSFLFQPIQMTHVSEHQFERSAISDIAKLAELQTLDLSYNEGMTGPLPPAIGNLAKLTSLSLNSNKFIGSIPPSIGNLSNLYWLDLADNKLSGMIPVSDGSTPGLDMLVRNLDQNNEQRQDEFSNASLLNDVYSLRRRNLQDGTCFTTLTCLQPSRELSAIVPLHRQLIDFLPVILAKEELAVISDLEAGSSTTEWYSRSDLKNLCDGGCTLRYKRNYGDGNKLTCSAPEASTVLTLKPSPLMNSLRFIPRGLLFAKFGSNVTAFLDLAFVDYFGRLPDRSKETLTIMKQLNHLFPNKVTIQIPQDYFGRLPDRSKETLTIMKQLNHLFPNKVTIQIPQGGGLPLDELAKEELEMENKMCLTEIVCFQNLCVTAAAHCPIREILEMENKVCKT</sequence>
<name>A0AAW2WC94_9LAMI</name>
<dbReference type="PANTHER" id="PTHR48054:SF94">
    <property type="entry name" value="LEUCINE-RICH REPEAT RECEPTOR-LIKE PROTEIN FASCIATED EAR2"/>
    <property type="match status" value="1"/>
</dbReference>
<keyword evidence="2" id="KW-0677">Repeat</keyword>
<dbReference type="FunFam" id="3.80.10.10:FF:000383">
    <property type="entry name" value="Leucine-rich repeat receptor protein kinase EMS1"/>
    <property type="match status" value="1"/>
</dbReference>
<evidence type="ECO:0000256" key="2">
    <source>
        <dbReference type="ARBA" id="ARBA00022737"/>
    </source>
</evidence>